<name>A0A8B6CL51_MYTGA</name>
<protein>
    <submittedName>
        <fullName evidence="2">Uncharacterized protein</fullName>
    </submittedName>
</protein>
<feature type="region of interest" description="Disordered" evidence="1">
    <location>
        <begin position="182"/>
        <end position="211"/>
    </location>
</feature>
<accession>A0A8B6CL51</accession>
<keyword evidence="3" id="KW-1185">Reference proteome</keyword>
<gene>
    <name evidence="2" type="ORF">MGAL_10B002871</name>
</gene>
<dbReference type="EMBL" id="UYJE01002023">
    <property type="protein sequence ID" value="VDI07164.1"/>
    <property type="molecule type" value="Genomic_DNA"/>
</dbReference>
<sequence>MSSLKRLDHKLLSYVFEKCLSDEVTTTSMTEFPCTFPCAWHGQTFDIYKYLGNFKTTWTFNSDGQTSVFTDQTNNTVTYRCHQIMERFLILREEGLDNFICLQIIYDLAKPLEFILESSLNAFSKGSFDCLKPSTCSSPAACNMNDTIPKTCAITTTENLTTTVKQTTTVPENLRTTVKQTTTVPEITSPPEPTKTTKSQCGKKNHTQNSN</sequence>
<organism evidence="2 3">
    <name type="scientific">Mytilus galloprovincialis</name>
    <name type="common">Mediterranean mussel</name>
    <dbReference type="NCBI Taxonomy" id="29158"/>
    <lineage>
        <taxon>Eukaryota</taxon>
        <taxon>Metazoa</taxon>
        <taxon>Spiralia</taxon>
        <taxon>Lophotrochozoa</taxon>
        <taxon>Mollusca</taxon>
        <taxon>Bivalvia</taxon>
        <taxon>Autobranchia</taxon>
        <taxon>Pteriomorphia</taxon>
        <taxon>Mytilida</taxon>
        <taxon>Mytiloidea</taxon>
        <taxon>Mytilidae</taxon>
        <taxon>Mytilinae</taxon>
        <taxon>Mytilus</taxon>
    </lineage>
</organism>
<dbReference type="Proteomes" id="UP000596742">
    <property type="component" value="Unassembled WGS sequence"/>
</dbReference>
<reference evidence="2" key="1">
    <citation type="submission" date="2018-11" db="EMBL/GenBank/DDBJ databases">
        <authorList>
            <person name="Alioto T."/>
            <person name="Alioto T."/>
        </authorList>
    </citation>
    <scope>NUCLEOTIDE SEQUENCE</scope>
</reference>
<evidence type="ECO:0000256" key="1">
    <source>
        <dbReference type="SAM" id="MobiDB-lite"/>
    </source>
</evidence>
<dbReference type="AlphaFoldDB" id="A0A8B6CL51"/>
<feature type="compositionally biased region" description="Basic residues" evidence="1">
    <location>
        <begin position="201"/>
        <end position="211"/>
    </location>
</feature>
<evidence type="ECO:0000313" key="3">
    <source>
        <dbReference type="Proteomes" id="UP000596742"/>
    </source>
</evidence>
<comment type="caution">
    <text evidence="2">The sequence shown here is derived from an EMBL/GenBank/DDBJ whole genome shotgun (WGS) entry which is preliminary data.</text>
</comment>
<proteinExistence type="predicted"/>
<evidence type="ECO:0000313" key="2">
    <source>
        <dbReference type="EMBL" id="VDI07164.1"/>
    </source>
</evidence>